<evidence type="ECO:0000256" key="4">
    <source>
        <dbReference type="ARBA" id="ARBA00023163"/>
    </source>
</evidence>
<dbReference type="InterPro" id="IPR009072">
    <property type="entry name" value="Histone-fold"/>
</dbReference>
<dbReference type="InterPro" id="IPR003228">
    <property type="entry name" value="TFIID_TAF12_dom"/>
</dbReference>
<dbReference type="AlphaFoldDB" id="M5FNH2"/>
<organism evidence="7 8">
    <name type="scientific">Dacryopinax primogenitus (strain DJM 731)</name>
    <name type="common">Brown rot fungus</name>
    <dbReference type="NCBI Taxonomy" id="1858805"/>
    <lineage>
        <taxon>Eukaryota</taxon>
        <taxon>Fungi</taxon>
        <taxon>Dikarya</taxon>
        <taxon>Basidiomycota</taxon>
        <taxon>Agaricomycotina</taxon>
        <taxon>Dacrymycetes</taxon>
        <taxon>Dacrymycetales</taxon>
        <taxon>Dacrymycetaceae</taxon>
        <taxon>Dacryopinax</taxon>
    </lineage>
</organism>
<dbReference type="PANTHER" id="PTHR12264:SF21">
    <property type="entry name" value="TRANSCRIPTION INITIATION FACTOR TFIID SUBUNIT 12"/>
    <property type="match status" value="1"/>
</dbReference>
<dbReference type="GO" id="GO:0003677">
    <property type="term" value="F:DNA binding"/>
    <property type="evidence" value="ECO:0007669"/>
    <property type="project" value="TreeGrafter"/>
</dbReference>
<dbReference type="Pfam" id="PF03847">
    <property type="entry name" value="TFIID_20kDa"/>
    <property type="match status" value="1"/>
</dbReference>
<dbReference type="GO" id="GO:0051123">
    <property type="term" value="P:RNA polymerase II preinitiation complex assembly"/>
    <property type="evidence" value="ECO:0007669"/>
    <property type="project" value="TreeGrafter"/>
</dbReference>
<keyword evidence="4" id="KW-0804">Transcription</keyword>
<dbReference type="CDD" id="cd07981">
    <property type="entry name" value="HFD_TAF12"/>
    <property type="match status" value="1"/>
</dbReference>
<dbReference type="InterPro" id="IPR037794">
    <property type="entry name" value="TAF12"/>
</dbReference>
<evidence type="ECO:0000259" key="6">
    <source>
        <dbReference type="Pfam" id="PF03847"/>
    </source>
</evidence>
<dbReference type="OrthoDB" id="2193432at2759"/>
<dbReference type="STRING" id="1858805.M5FNH2"/>
<evidence type="ECO:0000256" key="2">
    <source>
        <dbReference type="ARBA" id="ARBA00007530"/>
    </source>
</evidence>
<proteinExistence type="inferred from homology"/>
<keyword evidence="5" id="KW-0539">Nucleus</keyword>
<dbReference type="Gene3D" id="1.10.20.10">
    <property type="entry name" value="Histone, subunit A"/>
    <property type="match status" value="1"/>
</dbReference>
<dbReference type="GO" id="GO:0000124">
    <property type="term" value="C:SAGA complex"/>
    <property type="evidence" value="ECO:0007669"/>
    <property type="project" value="InterPro"/>
</dbReference>
<feature type="domain" description="Transcription initiation factor TFIID subunit 12" evidence="6">
    <location>
        <begin position="70"/>
        <end position="133"/>
    </location>
</feature>
<evidence type="ECO:0000313" key="8">
    <source>
        <dbReference type="Proteomes" id="UP000030653"/>
    </source>
</evidence>
<accession>M5FNH2</accession>
<dbReference type="RefSeq" id="XP_040624338.1">
    <property type="nucleotide sequence ID" value="XM_040775559.1"/>
</dbReference>
<sequence>MVLGGVQCVRFRASLSYSSVSLEIGIAAPPFVLPTSTFGVPELRIFDPSQPLPPAEETDTLGVVLSGDSRTMTQVLRSLQPELELEPNAENFLLAAADEFIESVTQFAADMALHRGSDTLEPKDLALHLGSSFPLVLRV</sequence>
<dbReference type="GO" id="GO:0017025">
    <property type="term" value="F:TBP-class protein binding"/>
    <property type="evidence" value="ECO:0007669"/>
    <property type="project" value="TreeGrafter"/>
</dbReference>
<dbReference type="PANTHER" id="PTHR12264">
    <property type="entry name" value="TRANSCRIPTION INITIATION FACTOR TFIID SUBUNIT 12"/>
    <property type="match status" value="1"/>
</dbReference>
<dbReference type="GO" id="GO:0005669">
    <property type="term" value="C:transcription factor TFIID complex"/>
    <property type="evidence" value="ECO:0007669"/>
    <property type="project" value="InterPro"/>
</dbReference>
<comment type="subcellular location">
    <subcellularLocation>
        <location evidence="1">Nucleus</location>
    </subcellularLocation>
</comment>
<evidence type="ECO:0000256" key="5">
    <source>
        <dbReference type="ARBA" id="ARBA00023242"/>
    </source>
</evidence>
<evidence type="ECO:0000313" key="7">
    <source>
        <dbReference type="EMBL" id="EJT97440.1"/>
    </source>
</evidence>
<dbReference type="SUPFAM" id="SSF47113">
    <property type="entry name" value="Histone-fold"/>
    <property type="match status" value="1"/>
</dbReference>
<keyword evidence="8" id="KW-1185">Reference proteome</keyword>
<gene>
    <name evidence="7" type="ORF">DACRYDRAFT_59401</name>
</gene>
<protein>
    <recommendedName>
        <fullName evidence="6">Transcription initiation factor TFIID subunit 12 domain-containing protein</fullName>
    </recommendedName>
</protein>
<reference evidence="7 8" key="1">
    <citation type="journal article" date="2012" name="Science">
        <title>The Paleozoic origin of enzymatic lignin decomposition reconstructed from 31 fungal genomes.</title>
        <authorList>
            <person name="Floudas D."/>
            <person name="Binder M."/>
            <person name="Riley R."/>
            <person name="Barry K."/>
            <person name="Blanchette R.A."/>
            <person name="Henrissat B."/>
            <person name="Martinez A.T."/>
            <person name="Otillar R."/>
            <person name="Spatafora J.W."/>
            <person name="Yadav J.S."/>
            <person name="Aerts A."/>
            <person name="Benoit I."/>
            <person name="Boyd A."/>
            <person name="Carlson A."/>
            <person name="Copeland A."/>
            <person name="Coutinho P.M."/>
            <person name="de Vries R.P."/>
            <person name="Ferreira P."/>
            <person name="Findley K."/>
            <person name="Foster B."/>
            <person name="Gaskell J."/>
            <person name="Glotzer D."/>
            <person name="Gorecki P."/>
            <person name="Heitman J."/>
            <person name="Hesse C."/>
            <person name="Hori C."/>
            <person name="Igarashi K."/>
            <person name="Jurgens J.A."/>
            <person name="Kallen N."/>
            <person name="Kersten P."/>
            <person name="Kohler A."/>
            <person name="Kuees U."/>
            <person name="Kumar T.K.A."/>
            <person name="Kuo A."/>
            <person name="LaButti K."/>
            <person name="Larrondo L.F."/>
            <person name="Lindquist E."/>
            <person name="Ling A."/>
            <person name="Lombard V."/>
            <person name="Lucas S."/>
            <person name="Lundell T."/>
            <person name="Martin R."/>
            <person name="McLaughlin D.J."/>
            <person name="Morgenstern I."/>
            <person name="Morin E."/>
            <person name="Murat C."/>
            <person name="Nagy L.G."/>
            <person name="Nolan M."/>
            <person name="Ohm R.A."/>
            <person name="Patyshakuliyeva A."/>
            <person name="Rokas A."/>
            <person name="Ruiz-Duenas F.J."/>
            <person name="Sabat G."/>
            <person name="Salamov A."/>
            <person name="Samejima M."/>
            <person name="Schmutz J."/>
            <person name="Slot J.C."/>
            <person name="St John F."/>
            <person name="Stenlid J."/>
            <person name="Sun H."/>
            <person name="Sun S."/>
            <person name="Syed K."/>
            <person name="Tsang A."/>
            <person name="Wiebenga A."/>
            <person name="Young D."/>
            <person name="Pisabarro A."/>
            <person name="Eastwood D.C."/>
            <person name="Martin F."/>
            <person name="Cullen D."/>
            <person name="Grigoriev I.V."/>
            <person name="Hibbett D.S."/>
        </authorList>
    </citation>
    <scope>NUCLEOTIDE SEQUENCE [LARGE SCALE GENOMIC DNA]</scope>
    <source>
        <strain evidence="7 8">DJM-731 SS1</strain>
    </source>
</reference>
<keyword evidence="3" id="KW-0805">Transcription regulation</keyword>
<dbReference type="HOGENOM" id="CLU_1845021_0_0_1"/>
<name>M5FNH2_DACPD</name>
<dbReference type="GO" id="GO:0046982">
    <property type="term" value="F:protein heterodimerization activity"/>
    <property type="evidence" value="ECO:0007669"/>
    <property type="project" value="InterPro"/>
</dbReference>
<dbReference type="GeneID" id="63690621"/>
<dbReference type="EMBL" id="JH795877">
    <property type="protein sequence ID" value="EJT97440.1"/>
    <property type="molecule type" value="Genomic_DNA"/>
</dbReference>
<evidence type="ECO:0000256" key="3">
    <source>
        <dbReference type="ARBA" id="ARBA00023015"/>
    </source>
</evidence>
<evidence type="ECO:0000256" key="1">
    <source>
        <dbReference type="ARBA" id="ARBA00004123"/>
    </source>
</evidence>
<dbReference type="Proteomes" id="UP000030653">
    <property type="component" value="Unassembled WGS sequence"/>
</dbReference>
<comment type="similarity">
    <text evidence="2">Belongs to the TAF12 family.</text>
</comment>